<keyword evidence="2" id="KW-1185">Reference proteome</keyword>
<dbReference type="EMBL" id="JAPOHA010000011">
    <property type="protein sequence ID" value="MCY1714750.1"/>
    <property type="molecule type" value="Genomic_DNA"/>
</dbReference>
<gene>
    <name evidence="1" type="ORF">OUY18_10845</name>
</gene>
<name>A0ABT4BVE5_9FIRM</name>
<comment type="caution">
    <text evidence="1">The sequence shown here is derived from an EMBL/GenBank/DDBJ whole genome shotgun (WGS) entry which is preliminary data.</text>
</comment>
<accession>A0ABT4BVE5</accession>
<dbReference type="Pfam" id="PF15603">
    <property type="entry name" value="Imm74"/>
    <property type="match status" value="1"/>
</dbReference>
<reference evidence="1 2" key="1">
    <citation type="submission" date="2022-11" db="EMBL/GenBank/DDBJ databases">
        <authorList>
            <person name="Caiyu Z."/>
        </authorList>
    </citation>
    <scope>NUCLEOTIDE SEQUENCE [LARGE SCALE GENOMIC DNA]</scope>
    <source>
        <strain evidence="1 2">YR-4</strain>
    </source>
</reference>
<organism evidence="1 2">
    <name type="scientific">Caproiciproducens galactitolivorans</name>
    <dbReference type="NCBI Taxonomy" id="642589"/>
    <lineage>
        <taxon>Bacteria</taxon>
        <taxon>Bacillati</taxon>
        <taxon>Bacillota</taxon>
        <taxon>Clostridia</taxon>
        <taxon>Eubacteriales</taxon>
        <taxon>Acutalibacteraceae</taxon>
        <taxon>Caproiciproducens</taxon>
    </lineage>
</organism>
<evidence type="ECO:0000313" key="2">
    <source>
        <dbReference type="Proteomes" id="UP001082703"/>
    </source>
</evidence>
<sequence>MKITGTRSYIEVEVDGKVVKISGEMTVGGFVAFKDSIKQWQVPKNEPIDSTVKNELIEKIIQKTKDSHMIITFE</sequence>
<proteinExistence type="predicted"/>
<dbReference type="InterPro" id="IPR028148">
    <property type="entry name" value="Imm74"/>
</dbReference>
<dbReference type="Proteomes" id="UP001082703">
    <property type="component" value="Unassembled WGS sequence"/>
</dbReference>
<protein>
    <submittedName>
        <fullName evidence="1">Imm74 family immunity protein</fullName>
    </submittedName>
</protein>
<evidence type="ECO:0000313" key="1">
    <source>
        <dbReference type="EMBL" id="MCY1714750.1"/>
    </source>
</evidence>
<dbReference type="RefSeq" id="WP_268058809.1">
    <property type="nucleotide sequence ID" value="NZ_JAPOHA010000011.1"/>
</dbReference>